<dbReference type="SMART" id="SM01092">
    <property type="entry name" value="CO_deh_flav_C"/>
    <property type="match status" value="1"/>
</dbReference>
<dbReference type="InterPro" id="IPR036318">
    <property type="entry name" value="FAD-bd_PCMH-like_sf"/>
</dbReference>
<dbReference type="PROSITE" id="PS51387">
    <property type="entry name" value="FAD_PCMH"/>
    <property type="match status" value="1"/>
</dbReference>
<dbReference type="InterPro" id="IPR053586">
    <property type="entry name" value="Glyceraldehyde_DH_medium"/>
</dbReference>
<evidence type="ECO:0000256" key="3">
    <source>
        <dbReference type="ARBA" id="ARBA00023002"/>
    </source>
</evidence>
<dbReference type="Gene3D" id="3.30.43.10">
    <property type="entry name" value="Uridine Diphospho-n-acetylenolpyruvylglucosamine Reductase, domain 2"/>
    <property type="match status" value="1"/>
</dbReference>
<protein>
    <submittedName>
        <fullName evidence="5">Xanthine dehydrogenase family protein subunit M</fullName>
    </submittedName>
</protein>
<dbReference type="EMBL" id="DUJO01000051">
    <property type="protein sequence ID" value="HII74741.1"/>
    <property type="molecule type" value="Genomic_DNA"/>
</dbReference>
<feature type="domain" description="FAD-binding PCMH-type" evidence="4">
    <location>
        <begin position="1"/>
        <end position="171"/>
    </location>
</feature>
<dbReference type="SUPFAM" id="SSF56176">
    <property type="entry name" value="FAD-binding/transporter-associated domain-like"/>
    <property type="match status" value="1"/>
</dbReference>
<dbReference type="InterPro" id="IPR016166">
    <property type="entry name" value="FAD-bd_PCMH"/>
</dbReference>
<dbReference type="InterPro" id="IPR016169">
    <property type="entry name" value="FAD-bd_PCMH_sub2"/>
</dbReference>
<proteinExistence type="predicted"/>
<evidence type="ECO:0000313" key="5">
    <source>
        <dbReference type="EMBL" id="HII74741.1"/>
    </source>
</evidence>
<dbReference type="InterPro" id="IPR051312">
    <property type="entry name" value="Diverse_Substr_Oxidored"/>
</dbReference>
<dbReference type="Pfam" id="PF00941">
    <property type="entry name" value="FAD_binding_5"/>
    <property type="match status" value="1"/>
</dbReference>
<evidence type="ECO:0000313" key="6">
    <source>
        <dbReference type="Proteomes" id="UP000646844"/>
    </source>
</evidence>
<evidence type="ECO:0000259" key="4">
    <source>
        <dbReference type="PROSITE" id="PS51387"/>
    </source>
</evidence>
<dbReference type="InterPro" id="IPR002346">
    <property type="entry name" value="Mopterin_DH_FAD-bd"/>
</dbReference>
<dbReference type="Pfam" id="PF03450">
    <property type="entry name" value="CO_deh_flav_C"/>
    <property type="match status" value="1"/>
</dbReference>
<organism evidence="5 6">
    <name type="scientific">Sulfurisphaera tokodaii</name>
    <dbReference type="NCBI Taxonomy" id="111955"/>
    <lineage>
        <taxon>Archaea</taxon>
        <taxon>Thermoproteota</taxon>
        <taxon>Thermoprotei</taxon>
        <taxon>Sulfolobales</taxon>
        <taxon>Sulfolobaceae</taxon>
        <taxon>Sulfurisphaera</taxon>
    </lineage>
</organism>
<keyword evidence="1" id="KW-0285">Flavoprotein</keyword>
<dbReference type="Gene3D" id="3.30.465.10">
    <property type="match status" value="1"/>
</dbReference>
<dbReference type="PANTHER" id="PTHR42659">
    <property type="entry name" value="XANTHINE DEHYDROGENASE SUBUNIT C-RELATED"/>
    <property type="match status" value="1"/>
</dbReference>
<dbReference type="GO" id="GO:0016491">
    <property type="term" value="F:oxidoreductase activity"/>
    <property type="evidence" value="ECO:0007669"/>
    <property type="project" value="UniProtKB-KW"/>
</dbReference>
<dbReference type="InterPro" id="IPR036683">
    <property type="entry name" value="CO_DH_flav_C_dom_sf"/>
</dbReference>
<dbReference type="AlphaFoldDB" id="A0A832THC8"/>
<keyword evidence="2" id="KW-0274">FAD</keyword>
<dbReference type="Proteomes" id="UP000646844">
    <property type="component" value="Unassembled WGS sequence"/>
</dbReference>
<accession>A0A832THC8</accession>
<gene>
    <name evidence="5" type="ORF">HA332_10290</name>
</gene>
<dbReference type="InterPro" id="IPR016167">
    <property type="entry name" value="FAD-bd_PCMH_sub1"/>
</dbReference>
<evidence type="ECO:0000256" key="2">
    <source>
        <dbReference type="ARBA" id="ARBA00022827"/>
    </source>
</evidence>
<dbReference type="InterPro" id="IPR005107">
    <property type="entry name" value="CO_DH_flav_C"/>
</dbReference>
<dbReference type="OMA" id="NADLAWH"/>
<dbReference type="SUPFAM" id="SSF55447">
    <property type="entry name" value="CO dehydrogenase flavoprotein C-terminal domain-like"/>
    <property type="match status" value="1"/>
</dbReference>
<reference evidence="5" key="1">
    <citation type="journal article" date="2020" name="bioRxiv">
        <title>A rank-normalized archaeal taxonomy based on genome phylogeny resolves widespread incomplete and uneven classifications.</title>
        <authorList>
            <person name="Rinke C."/>
            <person name="Chuvochina M."/>
            <person name="Mussig A.J."/>
            <person name="Chaumeil P.-A."/>
            <person name="Waite D.W."/>
            <person name="Whitman W.B."/>
            <person name="Parks D.H."/>
            <person name="Hugenholtz P."/>
        </authorList>
    </citation>
    <scope>NUCLEOTIDE SEQUENCE</scope>
    <source>
        <strain evidence="5">UBA8838</strain>
    </source>
</reference>
<comment type="caution">
    <text evidence="5">The sequence shown here is derived from an EMBL/GenBank/DDBJ whole genome shotgun (WGS) entry which is preliminary data.</text>
</comment>
<sequence length="278" mass="30710">MYPPKFGYVIPDNLNEALEFLEEHQDARPLAGGHSLIPMLKLRLIRPSYIVEIRRFSNLSYITKDGNLYKIGALTTHYNISKSSIPLLSETASNIGDPQVRNMGTIGGSISHLDPSADYPAALIAMDAKVKITSRKGDRVVNFKSFAKDMFTPDLNPGELVTEIQVPTFEGYKFSYQKLERRAGDFAIVGVALLLKLSGDVIEDVRIGLTAVNNVAVRAKGAEEELLGKRLNDEIIEKAATRAMESANPTSDLRGSAEYKKKMVKVLTKRAIITALKR</sequence>
<dbReference type="SMR" id="A0A832THC8"/>
<dbReference type="PANTHER" id="PTHR42659:SF2">
    <property type="entry name" value="XANTHINE DEHYDROGENASE SUBUNIT C-RELATED"/>
    <property type="match status" value="1"/>
</dbReference>
<keyword evidence="3" id="KW-0560">Oxidoreductase</keyword>
<name>A0A832THC8_9CREN</name>
<dbReference type="NCBIfam" id="NF041019">
    <property type="entry name" value="glyceraldDH_beta"/>
    <property type="match status" value="1"/>
</dbReference>
<dbReference type="Gene3D" id="3.30.390.50">
    <property type="entry name" value="CO dehydrogenase flavoprotein, C-terminal domain"/>
    <property type="match status" value="1"/>
</dbReference>
<dbReference type="GO" id="GO:0071949">
    <property type="term" value="F:FAD binding"/>
    <property type="evidence" value="ECO:0007669"/>
    <property type="project" value="InterPro"/>
</dbReference>
<evidence type="ECO:0000256" key="1">
    <source>
        <dbReference type="ARBA" id="ARBA00022630"/>
    </source>
</evidence>
<dbReference type="GeneID" id="1458508"/>
<dbReference type="RefSeq" id="WP_010978541.1">
    <property type="nucleotide sequence ID" value="NZ_BAABQO010000007.1"/>
</dbReference>